<organism evidence="2 3">
    <name type="scientific">Candidatus Gottesmanbacteria bacterium GW2011_GWA1_47_8</name>
    <dbReference type="NCBI Taxonomy" id="1618438"/>
    <lineage>
        <taxon>Bacteria</taxon>
        <taxon>Candidatus Gottesmaniibacteriota</taxon>
    </lineage>
</organism>
<protein>
    <submittedName>
        <fullName evidence="2">Uncharacterized protein</fullName>
    </submittedName>
</protein>
<accession>A0A0G1TH89</accession>
<dbReference type="Proteomes" id="UP000034212">
    <property type="component" value="Unassembled WGS sequence"/>
</dbReference>
<sequence length="83" mass="10018">MNLKDLEKFATRDDILEAFEKTADKIFKKVKMYFDRIFSSIKIQNRKIKELEKELIASQLHQEELEKRLESLEEGLTYKEHLN</sequence>
<keyword evidence="1" id="KW-0175">Coiled coil</keyword>
<evidence type="ECO:0000256" key="1">
    <source>
        <dbReference type="SAM" id="Coils"/>
    </source>
</evidence>
<evidence type="ECO:0000313" key="3">
    <source>
        <dbReference type="Proteomes" id="UP000034212"/>
    </source>
</evidence>
<comment type="caution">
    <text evidence="2">The sequence shown here is derived from an EMBL/GenBank/DDBJ whole genome shotgun (WGS) entry which is preliminary data.</text>
</comment>
<dbReference type="EMBL" id="LCOQ01000002">
    <property type="protein sequence ID" value="KKU81116.1"/>
    <property type="molecule type" value="Genomic_DNA"/>
</dbReference>
<gene>
    <name evidence="2" type="ORF">UY08_C0002G0029</name>
</gene>
<feature type="coiled-coil region" evidence="1">
    <location>
        <begin position="41"/>
        <end position="68"/>
    </location>
</feature>
<evidence type="ECO:0000313" key="2">
    <source>
        <dbReference type="EMBL" id="KKU81116.1"/>
    </source>
</evidence>
<name>A0A0G1TH89_9BACT</name>
<reference evidence="2 3" key="1">
    <citation type="journal article" date="2015" name="Nature">
        <title>rRNA introns, odd ribosomes, and small enigmatic genomes across a large radiation of phyla.</title>
        <authorList>
            <person name="Brown C.T."/>
            <person name="Hug L.A."/>
            <person name="Thomas B.C."/>
            <person name="Sharon I."/>
            <person name="Castelle C.J."/>
            <person name="Singh A."/>
            <person name="Wilkins M.J."/>
            <person name="Williams K.H."/>
            <person name="Banfield J.F."/>
        </authorList>
    </citation>
    <scope>NUCLEOTIDE SEQUENCE [LARGE SCALE GENOMIC DNA]</scope>
</reference>
<proteinExistence type="predicted"/>
<dbReference type="AlphaFoldDB" id="A0A0G1TH89"/>